<organism evidence="1 2">
    <name type="scientific">Blautia producta</name>
    <dbReference type="NCBI Taxonomy" id="33035"/>
    <lineage>
        <taxon>Bacteria</taxon>
        <taxon>Bacillati</taxon>
        <taxon>Bacillota</taxon>
        <taxon>Clostridia</taxon>
        <taxon>Lachnospirales</taxon>
        <taxon>Lachnospiraceae</taxon>
        <taxon>Blautia</taxon>
    </lineage>
</organism>
<proteinExistence type="predicted"/>
<dbReference type="GeneID" id="75053304"/>
<sequence length="69" mass="7944">MKYYVCCMENGLKLDFDKQCTKVQWSNDMFKAVDCEGAVLAIIPIINVNHFIVKKEGETDEIQKKASRD</sequence>
<protein>
    <submittedName>
        <fullName evidence="1">Uncharacterized protein</fullName>
    </submittedName>
</protein>
<dbReference type="EMBL" id="CP039126">
    <property type="protein sequence ID" value="QMW81200.1"/>
    <property type="molecule type" value="Genomic_DNA"/>
</dbReference>
<evidence type="ECO:0000313" key="1">
    <source>
        <dbReference type="EMBL" id="QMW81200.1"/>
    </source>
</evidence>
<reference evidence="1 2" key="1">
    <citation type="submission" date="2019-04" db="EMBL/GenBank/DDBJ databases">
        <authorList>
            <person name="Schori C."/>
            <person name="Ahrens C."/>
        </authorList>
    </citation>
    <scope>NUCLEOTIDE SEQUENCE [LARGE SCALE GENOMIC DNA]</scope>
    <source>
        <strain evidence="1 2">DSM 2950</strain>
    </source>
</reference>
<evidence type="ECO:0000313" key="2">
    <source>
        <dbReference type="Proteomes" id="UP000515789"/>
    </source>
</evidence>
<name>A0A7G5N2V7_9FIRM</name>
<dbReference type="RefSeq" id="WP_018596825.1">
    <property type="nucleotide sequence ID" value="NZ_CABLBP010000036.1"/>
</dbReference>
<gene>
    <name evidence="1" type="ORF">E5259_28570</name>
</gene>
<dbReference type="Proteomes" id="UP000515789">
    <property type="component" value="Chromosome"/>
</dbReference>
<dbReference type="AlphaFoldDB" id="A0A7G5N2V7"/>
<accession>A0A7G5N2V7</accession>